<comment type="subunit">
    <text evidence="2">Homodimer.</text>
</comment>
<comment type="similarity">
    <text evidence="2">Belongs to the UPP synthase family.</text>
</comment>
<evidence type="ECO:0000313" key="3">
    <source>
        <dbReference type="EMBL" id="BAH06367.1"/>
    </source>
</evidence>
<dbReference type="FunFam" id="3.40.1180.10:FF:000001">
    <property type="entry name" value="(2E,6E)-farnesyl-diphosphate-specific ditrans,polycis-undecaprenyl-diphosphate synthase"/>
    <property type="match status" value="1"/>
</dbReference>
<keyword evidence="2" id="KW-0460">Magnesium</keyword>
<dbReference type="AlphaFoldDB" id="B9E1J2"/>
<dbReference type="InterPro" id="IPR018520">
    <property type="entry name" value="UPP_synth-like_CS"/>
</dbReference>
<feature type="binding site" evidence="2">
    <location>
        <position position="208"/>
    </location>
    <ligand>
        <name>substrate</name>
    </ligand>
</feature>
<feature type="binding site" evidence="2">
    <location>
        <position position="40"/>
    </location>
    <ligand>
        <name>Mg(2+)</name>
        <dbReference type="ChEBI" id="CHEBI:18420"/>
    </ligand>
</feature>
<dbReference type="HOGENOM" id="CLU_038505_1_1_9"/>
<dbReference type="Gene3D" id="3.40.1180.10">
    <property type="entry name" value="Decaprenyl diphosphate synthase-like"/>
    <property type="match status" value="1"/>
</dbReference>
<reference evidence="4" key="1">
    <citation type="submission" date="2005-09" db="EMBL/GenBank/DDBJ databases">
        <title>Complete genome sequence of Clostridium kluyveri and comparative genomics of Clostridia species.</title>
        <authorList>
            <person name="Inui M."/>
            <person name="Nonaka H."/>
            <person name="Shinoda Y."/>
            <person name="Ikenaga Y."/>
            <person name="Abe M."/>
            <person name="Naito K."/>
            <person name="Vertes A.A."/>
            <person name="Yukawa H."/>
        </authorList>
    </citation>
    <scope>NUCLEOTIDE SEQUENCE [LARGE SCALE GENOMIC DNA]</scope>
    <source>
        <strain evidence="4">NBRC 12016</strain>
    </source>
</reference>
<dbReference type="GO" id="GO:0005829">
    <property type="term" value="C:cytosol"/>
    <property type="evidence" value="ECO:0007669"/>
    <property type="project" value="TreeGrafter"/>
</dbReference>
<dbReference type="Pfam" id="PF01255">
    <property type="entry name" value="Prenyltransf"/>
    <property type="match status" value="1"/>
</dbReference>
<dbReference type="GO" id="GO:0030145">
    <property type="term" value="F:manganese ion binding"/>
    <property type="evidence" value="ECO:0007669"/>
    <property type="project" value="TreeGrafter"/>
</dbReference>
<sequence>MNGDIFMLKFFNSHKSKKNEDEKVHIDLNNIPSHIAIIMDGNGRWAKKRNLPRVMGHKAGVEAIREIVKECSNLKVKYLTLYAFSTENWKRPKEEVSSLMNLLVEYLRREFKELNDNNVVINYIGNIHKLPSLCEKELITSNKNTKNNTGLNLNLALNYGGRDEIVRAFKLMYEDIKSGKISKDNITEDTLSGYLYTKNMPDPDLIIRPSGEQRLSNFLLWQCAYSEFWYSDINWPDFKVWHLHKAILDYQNRDRRFGTV</sequence>
<name>B9E1J2_CLOK1</name>
<feature type="binding site" evidence="2">
    <location>
        <position position="53"/>
    </location>
    <ligand>
        <name>substrate</name>
    </ligand>
</feature>
<proteinExistence type="inferred from homology"/>
<organism evidence="3 4">
    <name type="scientific">Clostridium kluyveri (strain NBRC 12016)</name>
    <dbReference type="NCBI Taxonomy" id="583346"/>
    <lineage>
        <taxon>Bacteria</taxon>
        <taxon>Bacillati</taxon>
        <taxon>Bacillota</taxon>
        <taxon>Clostridia</taxon>
        <taxon>Eubacteriales</taxon>
        <taxon>Clostridiaceae</taxon>
        <taxon>Clostridium</taxon>
    </lineage>
</organism>
<dbReference type="HAMAP" id="MF_01139">
    <property type="entry name" value="ISPT"/>
    <property type="match status" value="1"/>
</dbReference>
<dbReference type="NCBIfam" id="TIGR00055">
    <property type="entry name" value="uppS"/>
    <property type="match status" value="1"/>
</dbReference>
<dbReference type="PANTHER" id="PTHR10291">
    <property type="entry name" value="DEHYDRODOLICHYL DIPHOSPHATE SYNTHASE FAMILY MEMBER"/>
    <property type="match status" value="1"/>
</dbReference>
<keyword evidence="2" id="KW-0479">Metal-binding</keyword>
<dbReference type="KEGG" id="ckr:CKR_1316"/>
<dbReference type="GO" id="GO:0000287">
    <property type="term" value="F:magnesium ion binding"/>
    <property type="evidence" value="ECO:0007669"/>
    <property type="project" value="UniProtKB-UniRule"/>
</dbReference>
<feature type="binding site" evidence="2">
    <location>
        <position position="227"/>
    </location>
    <ligand>
        <name>Mg(2+)</name>
        <dbReference type="ChEBI" id="CHEBI:18420"/>
    </ligand>
</feature>
<dbReference type="PROSITE" id="PS01066">
    <property type="entry name" value="UPP_SYNTHASE"/>
    <property type="match status" value="1"/>
</dbReference>
<dbReference type="CDD" id="cd00475">
    <property type="entry name" value="Cis_IPPS"/>
    <property type="match status" value="1"/>
</dbReference>
<protein>
    <recommendedName>
        <fullName evidence="2">Isoprenyl transferase</fullName>
        <ecNumber evidence="2">2.5.1.-</ecNumber>
    </recommendedName>
</protein>
<dbReference type="EC" id="2.5.1.-" evidence="2"/>
<keyword evidence="1 2" id="KW-0808">Transferase</keyword>
<feature type="binding site" evidence="2">
    <location>
        <begin position="214"/>
        <end position="216"/>
    </location>
    <ligand>
        <name>substrate</name>
    </ligand>
</feature>
<feature type="binding site" evidence="2">
    <location>
        <begin position="41"/>
        <end position="44"/>
    </location>
    <ligand>
        <name>substrate</name>
    </ligand>
</feature>
<accession>B9E1J2</accession>
<dbReference type="GO" id="GO:0016094">
    <property type="term" value="P:polyprenol biosynthetic process"/>
    <property type="evidence" value="ECO:0007669"/>
    <property type="project" value="TreeGrafter"/>
</dbReference>
<feature type="active site" evidence="2">
    <location>
        <position position="40"/>
    </location>
</feature>
<dbReference type="SUPFAM" id="SSF64005">
    <property type="entry name" value="Undecaprenyl diphosphate synthase"/>
    <property type="match status" value="1"/>
</dbReference>
<dbReference type="GO" id="GO:0008834">
    <property type="term" value="F:ditrans,polycis-undecaprenyl-diphosphate synthase [(2E,6E)-farnesyl-diphosphate specific] activity"/>
    <property type="evidence" value="ECO:0007669"/>
    <property type="project" value="TreeGrafter"/>
</dbReference>
<evidence type="ECO:0000256" key="2">
    <source>
        <dbReference type="HAMAP-Rule" id="MF_01139"/>
    </source>
</evidence>
<feature type="binding site" evidence="2">
    <location>
        <position position="89"/>
    </location>
    <ligand>
        <name>substrate</name>
    </ligand>
</feature>
<dbReference type="InterPro" id="IPR036424">
    <property type="entry name" value="UPP_synth-like_sf"/>
</dbReference>
<gene>
    <name evidence="3" type="ordered locus">CKR_1316</name>
</gene>
<dbReference type="PANTHER" id="PTHR10291:SF0">
    <property type="entry name" value="DEHYDRODOLICHYL DIPHOSPHATE SYNTHASE 2"/>
    <property type="match status" value="1"/>
</dbReference>
<feature type="binding site" evidence="2">
    <location>
        <position position="57"/>
    </location>
    <ligand>
        <name>substrate</name>
    </ligand>
</feature>
<feature type="binding site" evidence="2">
    <location>
        <position position="91"/>
    </location>
    <ligand>
        <name>substrate</name>
    </ligand>
</feature>
<feature type="binding site" evidence="2">
    <location>
        <position position="45"/>
    </location>
    <ligand>
        <name>substrate</name>
    </ligand>
</feature>
<dbReference type="InterPro" id="IPR001441">
    <property type="entry name" value="UPP_synth-like"/>
</dbReference>
<dbReference type="NCBIfam" id="NF011405">
    <property type="entry name" value="PRK14830.1"/>
    <property type="match status" value="1"/>
</dbReference>
<comment type="cofactor">
    <cofactor evidence="2">
        <name>Mg(2+)</name>
        <dbReference type="ChEBI" id="CHEBI:18420"/>
    </cofactor>
    <text evidence="2">Binds 2 magnesium ions per subunit.</text>
</comment>
<dbReference type="EMBL" id="AP009049">
    <property type="protein sequence ID" value="BAH06367.1"/>
    <property type="molecule type" value="Genomic_DNA"/>
</dbReference>
<evidence type="ECO:0000313" key="4">
    <source>
        <dbReference type="Proteomes" id="UP000007969"/>
    </source>
</evidence>
<comment type="function">
    <text evidence="2">Catalyzes the condensation of isopentenyl diphosphate (IPP) with allylic pyrophosphates generating different type of terpenoids.</text>
</comment>
<feature type="binding site" evidence="2">
    <location>
        <begin position="85"/>
        <end position="87"/>
    </location>
    <ligand>
        <name>substrate</name>
    </ligand>
</feature>
<evidence type="ECO:0000256" key="1">
    <source>
        <dbReference type="ARBA" id="ARBA00022679"/>
    </source>
</evidence>
<feature type="active site" description="Proton acceptor" evidence="2">
    <location>
        <position position="88"/>
    </location>
</feature>
<dbReference type="Proteomes" id="UP000007969">
    <property type="component" value="Chromosome"/>
</dbReference>